<keyword evidence="7" id="KW-1185">Reference proteome</keyword>
<keyword evidence="2 4" id="KW-0472">Membrane</keyword>
<dbReference type="EMBL" id="JAFKCW010000002">
    <property type="protein sequence ID" value="MBN7801548.1"/>
    <property type="molecule type" value="Genomic_DNA"/>
</dbReference>
<dbReference type="PROSITE" id="PS51123">
    <property type="entry name" value="OMPA_2"/>
    <property type="match status" value="2"/>
</dbReference>
<evidence type="ECO:0000259" key="5">
    <source>
        <dbReference type="PROSITE" id="PS51123"/>
    </source>
</evidence>
<dbReference type="PROSITE" id="PS01068">
    <property type="entry name" value="OMPA_1"/>
    <property type="match status" value="1"/>
</dbReference>
<dbReference type="PRINTS" id="PR01021">
    <property type="entry name" value="OMPADOMAIN"/>
</dbReference>
<name>A0ABS3BQX1_9BACT</name>
<protein>
    <submittedName>
        <fullName evidence="6">OmpA family protein</fullName>
    </submittedName>
</protein>
<accession>A0ABS3BQX1</accession>
<reference evidence="6 7" key="1">
    <citation type="submission" date="2021-03" db="EMBL/GenBank/DDBJ databases">
        <title>novel species isolated from a fishpond in China.</title>
        <authorList>
            <person name="Lu H."/>
            <person name="Cai Z."/>
        </authorList>
    </citation>
    <scope>NUCLEOTIDE SEQUENCE [LARGE SCALE GENOMIC DNA]</scope>
    <source>
        <strain evidence="6 7">JCM 31546</strain>
    </source>
</reference>
<evidence type="ECO:0000313" key="6">
    <source>
        <dbReference type="EMBL" id="MBN7801548.1"/>
    </source>
</evidence>
<organism evidence="6 7">
    <name type="scientific">Algoriphagus aestuariicola</name>
    <dbReference type="NCBI Taxonomy" id="1852016"/>
    <lineage>
        <taxon>Bacteria</taxon>
        <taxon>Pseudomonadati</taxon>
        <taxon>Bacteroidota</taxon>
        <taxon>Cytophagia</taxon>
        <taxon>Cytophagales</taxon>
        <taxon>Cyclobacteriaceae</taxon>
        <taxon>Algoriphagus</taxon>
    </lineage>
</organism>
<dbReference type="SUPFAM" id="SSF103088">
    <property type="entry name" value="OmpA-like"/>
    <property type="match status" value="2"/>
</dbReference>
<dbReference type="InterPro" id="IPR006665">
    <property type="entry name" value="OmpA-like"/>
</dbReference>
<keyword evidence="3" id="KW-0998">Cell outer membrane</keyword>
<gene>
    <name evidence="6" type="ORF">J0A67_11790</name>
</gene>
<dbReference type="CDD" id="cd07185">
    <property type="entry name" value="OmpA_C-like"/>
    <property type="match status" value="2"/>
</dbReference>
<feature type="domain" description="OmpA-like" evidence="5">
    <location>
        <begin position="672"/>
        <end position="793"/>
    </location>
</feature>
<dbReference type="PANTHER" id="PTHR30329:SF21">
    <property type="entry name" value="LIPOPROTEIN YIAD-RELATED"/>
    <property type="match status" value="1"/>
</dbReference>
<evidence type="ECO:0000256" key="4">
    <source>
        <dbReference type="PROSITE-ProRule" id="PRU00473"/>
    </source>
</evidence>
<evidence type="ECO:0000313" key="7">
    <source>
        <dbReference type="Proteomes" id="UP000664698"/>
    </source>
</evidence>
<comment type="caution">
    <text evidence="6">The sequence shown here is derived from an EMBL/GenBank/DDBJ whole genome shotgun (WGS) entry which is preliminary data.</text>
</comment>
<dbReference type="InterPro" id="IPR006664">
    <property type="entry name" value="OMP_bac"/>
</dbReference>
<dbReference type="InterPro" id="IPR036737">
    <property type="entry name" value="OmpA-like_sf"/>
</dbReference>
<feature type="domain" description="OmpA-like" evidence="5">
    <location>
        <begin position="524"/>
        <end position="646"/>
    </location>
</feature>
<dbReference type="Gene3D" id="3.30.1330.60">
    <property type="entry name" value="OmpA-like domain"/>
    <property type="match status" value="2"/>
</dbReference>
<evidence type="ECO:0000256" key="2">
    <source>
        <dbReference type="ARBA" id="ARBA00023136"/>
    </source>
</evidence>
<dbReference type="InterPro" id="IPR006690">
    <property type="entry name" value="OMPA-like_CS"/>
</dbReference>
<dbReference type="PANTHER" id="PTHR30329">
    <property type="entry name" value="STATOR ELEMENT OF FLAGELLAR MOTOR COMPLEX"/>
    <property type="match status" value="1"/>
</dbReference>
<comment type="subcellular location">
    <subcellularLocation>
        <location evidence="1">Cell outer membrane</location>
    </subcellularLocation>
</comment>
<dbReference type="Proteomes" id="UP000664698">
    <property type="component" value="Unassembled WGS sequence"/>
</dbReference>
<dbReference type="Pfam" id="PF00691">
    <property type="entry name" value="OmpA"/>
    <property type="match status" value="2"/>
</dbReference>
<evidence type="ECO:0000256" key="3">
    <source>
        <dbReference type="ARBA" id="ARBA00023237"/>
    </source>
</evidence>
<proteinExistence type="predicted"/>
<evidence type="ECO:0000256" key="1">
    <source>
        <dbReference type="ARBA" id="ARBA00004442"/>
    </source>
</evidence>
<sequence length="802" mass="91020">MVLIMRKTVAIFGIVATVILGAAGQVVAQKSAVRYADQQMDLRNYKHALDIYEKAFDKKPVYETAKKIAETQDILRDYDGSYNWWETTVSYEEADKSDYAHYLRSAQLNDRWEEAVQVLSEKGVNADSVPGVPDLLTLKSKRKVKLEPAEGLNSVGSDFVVSKDSSGNSYFVSDRGGVYSRDMPGLRIDGRNQYFSEEKSDFTDREYFKIYRQDTSGMITEVISNVPNTYNFSDPTFDKRQGVMFYSVTRGIKKVKKHDRITVQPEIYYSKLNEAGELEGFTPVPFNDSISYAVMNPFADEEAGRLYFTSDMPGGMGGTDLYYVSYDQSMSFGMPVNLGPEINTSGNESHAFRKGDKFYFSSTGHSGVGGMDVFQADYSATHFGNVQNMGIPVNSTGDDFAYRITEDGSGKNETYLSSNRKGGMGLDDIYMIQDVYRQFIARVIDCEGIPITDAYMATLRDHANNGNVTTNRTARGSLHAELEPDSDFGITISKPGYFSIADETITTKGFEGDTLRRVYKLVAIPYQLPVYVDIVYYDLDKYQIREDAKPALDKLGEIMNKYPFLDLIVASYTDSRASDAYNITLSNNRAQAVTDYMAQYNIAPGRVRLEWFGEQGLVNDCGDGVPCPELDHQLNRRSELILEAFPDRDVQYEIPESYRAEDFCDTEALFEKIQNELAALPTIYFDFGKSMLRSVYRKELERTAVMLKRLPNLMLTIEGHTDQRGTEDFNQRLSERRAAVVKEYLNQRGIENNRMEEIWFGKSRPIHDCKDLDCTEAMHQLNRRTELRLGRKPYTSIGDQQQ</sequence>
<dbReference type="InterPro" id="IPR050330">
    <property type="entry name" value="Bact_OuterMem_StrucFunc"/>
</dbReference>